<feature type="region of interest" description="Disordered" evidence="5">
    <location>
        <begin position="177"/>
        <end position="245"/>
    </location>
</feature>
<feature type="region of interest" description="Disordered" evidence="5">
    <location>
        <begin position="290"/>
        <end position="330"/>
    </location>
</feature>
<dbReference type="InterPro" id="IPR029058">
    <property type="entry name" value="AB_hydrolase_fold"/>
</dbReference>
<proteinExistence type="predicted"/>
<name>A0AAV9HTZ0_9PEZI</name>
<dbReference type="GO" id="GO:0003847">
    <property type="term" value="F:1-alkyl-2-acetylglycerophosphocholine esterase activity"/>
    <property type="evidence" value="ECO:0007669"/>
    <property type="project" value="UniProtKB-EC"/>
</dbReference>
<keyword evidence="7" id="KW-1185">Reference proteome</keyword>
<evidence type="ECO:0000256" key="2">
    <source>
        <dbReference type="ARBA" id="ARBA00022801"/>
    </source>
</evidence>
<feature type="region of interest" description="Disordered" evidence="5">
    <location>
        <begin position="605"/>
        <end position="681"/>
    </location>
</feature>
<keyword evidence="4" id="KW-0443">Lipid metabolism</keyword>
<comment type="caution">
    <text evidence="6">The sequence shown here is derived from an EMBL/GenBank/DDBJ whole genome shotgun (WGS) entry which is preliminary data.</text>
</comment>
<evidence type="ECO:0000256" key="4">
    <source>
        <dbReference type="ARBA" id="ARBA00023098"/>
    </source>
</evidence>
<feature type="compositionally biased region" description="Basic and acidic residues" evidence="5">
    <location>
        <begin position="606"/>
        <end position="619"/>
    </location>
</feature>
<protein>
    <recommendedName>
        <fullName evidence="1">1-alkyl-2-acetylglycerophosphocholine esterase</fullName>
        <ecNumber evidence="1">3.1.1.47</ecNumber>
    </recommendedName>
</protein>
<dbReference type="Pfam" id="PF03403">
    <property type="entry name" value="PAF-AH_p_II"/>
    <property type="match status" value="1"/>
</dbReference>
<dbReference type="AlphaFoldDB" id="A0AAV9HTZ0"/>
<dbReference type="PANTHER" id="PTHR10272:SF0">
    <property type="entry name" value="PLATELET-ACTIVATING FACTOR ACETYLHYDROLASE"/>
    <property type="match status" value="1"/>
</dbReference>
<keyword evidence="3" id="KW-0442">Lipid degradation</keyword>
<feature type="region of interest" description="Disordered" evidence="5">
    <location>
        <begin position="1"/>
        <end position="45"/>
    </location>
</feature>
<dbReference type="Gene3D" id="3.40.50.1820">
    <property type="entry name" value="alpha/beta hydrolase"/>
    <property type="match status" value="1"/>
</dbReference>
<evidence type="ECO:0000256" key="3">
    <source>
        <dbReference type="ARBA" id="ARBA00022963"/>
    </source>
</evidence>
<dbReference type="Proteomes" id="UP001321749">
    <property type="component" value="Unassembled WGS sequence"/>
</dbReference>
<reference evidence="6" key="2">
    <citation type="submission" date="2023-06" db="EMBL/GenBank/DDBJ databases">
        <authorList>
            <consortium name="Lawrence Berkeley National Laboratory"/>
            <person name="Mondo S.J."/>
            <person name="Hensen N."/>
            <person name="Bonometti L."/>
            <person name="Westerberg I."/>
            <person name="Brannstrom I.O."/>
            <person name="Guillou S."/>
            <person name="Cros-Aarteil S."/>
            <person name="Calhoun S."/>
            <person name="Haridas S."/>
            <person name="Kuo A."/>
            <person name="Pangilinan J."/>
            <person name="Riley R."/>
            <person name="Labutti K."/>
            <person name="Andreopoulos B."/>
            <person name="Lipzen A."/>
            <person name="Chen C."/>
            <person name="Yanf M."/>
            <person name="Daum C."/>
            <person name="Ng V."/>
            <person name="Clum A."/>
            <person name="Steindorff A."/>
            <person name="Ohm R."/>
            <person name="Martin F."/>
            <person name="Silar P."/>
            <person name="Natvig D."/>
            <person name="Lalanne C."/>
            <person name="Gautier V."/>
            <person name="Ament-Velasquez S.L."/>
            <person name="Kruys A."/>
            <person name="Hutchinson M.I."/>
            <person name="Powell A.J."/>
            <person name="Barry K."/>
            <person name="Miller A.N."/>
            <person name="Grigoriev I.V."/>
            <person name="Debuchy R."/>
            <person name="Gladieux P."/>
            <person name="Thoren M.H."/>
            <person name="Johannesson H."/>
        </authorList>
    </citation>
    <scope>NUCLEOTIDE SEQUENCE</scope>
    <source>
        <strain evidence="6">PSN324</strain>
    </source>
</reference>
<feature type="compositionally biased region" description="Pro residues" evidence="5">
    <location>
        <begin position="14"/>
        <end position="36"/>
    </location>
</feature>
<feature type="compositionally biased region" description="Basic residues" evidence="5">
    <location>
        <begin position="659"/>
        <end position="668"/>
    </location>
</feature>
<dbReference type="EMBL" id="MU864951">
    <property type="protein sequence ID" value="KAK4464148.1"/>
    <property type="molecule type" value="Genomic_DNA"/>
</dbReference>
<dbReference type="SUPFAM" id="SSF53474">
    <property type="entry name" value="alpha/beta-Hydrolases"/>
    <property type="match status" value="1"/>
</dbReference>
<dbReference type="EC" id="3.1.1.47" evidence="1"/>
<feature type="compositionally biased region" description="Basic and acidic residues" evidence="5">
    <location>
        <begin position="637"/>
        <end position="648"/>
    </location>
</feature>
<gene>
    <name evidence="6" type="ORF">QBC42DRAFT_171977</name>
</gene>
<accession>A0AAV9HTZ0</accession>
<organism evidence="6 7">
    <name type="scientific">Cladorrhinum samala</name>
    <dbReference type="NCBI Taxonomy" id="585594"/>
    <lineage>
        <taxon>Eukaryota</taxon>
        <taxon>Fungi</taxon>
        <taxon>Dikarya</taxon>
        <taxon>Ascomycota</taxon>
        <taxon>Pezizomycotina</taxon>
        <taxon>Sordariomycetes</taxon>
        <taxon>Sordariomycetidae</taxon>
        <taxon>Sordariales</taxon>
        <taxon>Podosporaceae</taxon>
        <taxon>Cladorrhinum</taxon>
    </lineage>
</organism>
<evidence type="ECO:0000313" key="6">
    <source>
        <dbReference type="EMBL" id="KAK4464148.1"/>
    </source>
</evidence>
<feature type="compositionally biased region" description="Basic and acidic residues" evidence="5">
    <location>
        <begin position="177"/>
        <end position="190"/>
    </location>
</feature>
<evidence type="ECO:0000256" key="1">
    <source>
        <dbReference type="ARBA" id="ARBA00013201"/>
    </source>
</evidence>
<dbReference type="GO" id="GO:0016042">
    <property type="term" value="P:lipid catabolic process"/>
    <property type="evidence" value="ECO:0007669"/>
    <property type="project" value="UniProtKB-KW"/>
</dbReference>
<feature type="compositionally biased region" description="Basic and acidic residues" evidence="5">
    <location>
        <begin position="218"/>
        <end position="236"/>
    </location>
</feature>
<dbReference type="PANTHER" id="PTHR10272">
    <property type="entry name" value="PLATELET-ACTIVATING FACTOR ACETYLHYDROLASE"/>
    <property type="match status" value="1"/>
</dbReference>
<evidence type="ECO:0000313" key="7">
    <source>
        <dbReference type="Proteomes" id="UP001321749"/>
    </source>
</evidence>
<feature type="compositionally biased region" description="Acidic residues" evidence="5">
    <location>
        <begin position="194"/>
        <end position="211"/>
    </location>
</feature>
<feature type="compositionally biased region" description="Basic and acidic residues" evidence="5">
    <location>
        <begin position="669"/>
        <end position="681"/>
    </location>
</feature>
<reference evidence="6" key="1">
    <citation type="journal article" date="2023" name="Mol. Phylogenet. Evol.">
        <title>Genome-scale phylogeny and comparative genomics of the fungal order Sordariales.</title>
        <authorList>
            <person name="Hensen N."/>
            <person name="Bonometti L."/>
            <person name="Westerberg I."/>
            <person name="Brannstrom I.O."/>
            <person name="Guillou S."/>
            <person name="Cros-Aarteil S."/>
            <person name="Calhoun S."/>
            <person name="Haridas S."/>
            <person name="Kuo A."/>
            <person name="Mondo S."/>
            <person name="Pangilinan J."/>
            <person name="Riley R."/>
            <person name="LaButti K."/>
            <person name="Andreopoulos B."/>
            <person name="Lipzen A."/>
            <person name="Chen C."/>
            <person name="Yan M."/>
            <person name="Daum C."/>
            <person name="Ng V."/>
            <person name="Clum A."/>
            <person name="Steindorff A."/>
            <person name="Ohm R.A."/>
            <person name="Martin F."/>
            <person name="Silar P."/>
            <person name="Natvig D.O."/>
            <person name="Lalanne C."/>
            <person name="Gautier V."/>
            <person name="Ament-Velasquez S.L."/>
            <person name="Kruys A."/>
            <person name="Hutchinson M.I."/>
            <person name="Powell A.J."/>
            <person name="Barry K."/>
            <person name="Miller A.N."/>
            <person name="Grigoriev I.V."/>
            <person name="Debuchy R."/>
            <person name="Gladieux P."/>
            <person name="Hiltunen Thoren M."/>
            <person name="Johannesson H."/>
        </authorList>
    </citation>
    <scope>NUCLEOTIDE SEQUENCE</scope>
    <source>
        <strain evidence="6">PSN324</strain>
    </source>
</reference>
<sequence>MPPPSSPSTSRPLTIPPRRPLTIPPLPEPSALPPPKSFSQRLCSSLPPYQGPSHVGYIDLELPFSSPCPLPPPSNTHHARHNSSHPAPATILLSLYYPTAFNDDLPKAERKRIIRKSQSAVPWIQPPSRSRHGAKYVAGVRAPRSLVKSYVRLTSWGTKLPVLRNGVLKDFPRELSKVKGEDRNSVDRNSLEVIQEEEEVDGDEREEEGEEGSPGPVQDEKQDDASIDGNRVREEEGGGGGGAKRKKYPVIIFSHGFGGSRTAYSSICGEMASHGFVVVALEHRDGSAAGTWVSEPGHEEVGDAVKQGSDAGDDESKGDDSDELGTVIKKTKKKNSKDKLKWKNKGHYVKYFSPKGNVSPHHDNAADTELRKSQLAIRLAEIEEVYHILGLINDGKEDEIHKRSLRHHEDLGLHGLDWSDWKDRLYLDSITMMGHCFGGTTTLQAMRSKHLDWITQGVVLDPCVISAIPEPGVTERLQKPVLFIGSDETSTQWTGNLERVKEMCRQAQKEHTGNLCWMTTLRGSTTHLSQTDFAVLYPNCVSALMKRKKKQQPVIKPKRAIHLTVRSALEFLKFTLPPRETRFLDITDDNHHLLKDMAAVSGETKIGFDHRPGGDDNDNKWAATRLKPQKNTQPSARKPDDHVGKDSHPQGVPRDASGKQKKQKKKKNHPEELEYHVRPGEDALVQYARRHEREKVMSSSII</sequence>
<evidence type="ECO:0000256" key="5">
    <source>
        <dbReference type="SAM" id="MobiDB-lite"/>
    </source>
</evidence>
<keyword evidence="2" id="KW-0378">Hydrolase</keyword>